<evidence type="ECO:0000313" key="2">
    <source>
        <dbReference type="Proteomes" id="UP000245263"/>
    </source>
</evidence>
<accession>A0ABM7UG53</accession>
<name>A0ABM7UG53_9LEPT</name>
<evidence type="ECO:0000313" key="1">
    <source>
        <dbReference type="EMBL" id="BDA77434.1"/>
    </source>
</evidence>
<gene>
    <name evidence="1" type="ORF">LPTSP3_g03640</name>
</gene>
<protein>
    <submittedName>
        <fullName evidence="1">Uncharacterized protein</fullName>
    </submittedName>
</protein>
<keyword evidence="2" id="KW-1185">Reference proteome</keyword>
<proteinExistence type="predicted"/>
<dbReference type="EMBL" id="AP025028">
    <property type="protein sequence ID" value="BDA77434.1"/>
    <property type="molecule type" value="Genomic_DNA"/>
</dbReference>
<reference evidence="1 2" key="1">
    <citation type="submission" date="2021-08" db="EMBL/GenBank/DDBJ databases">
        <title>Complete genome sequence of Leptospira kobayashii strain E30.</title>
        <authorList>
            <person name="Nakao R."/>
            <person name="Nakamura S."/>
            <person name="Masuzawa T."/>
            <person name="Koizumi N."/>
        </authorList>
    </citation>
    <scope>NUCLEOTIDE SEQUENCE [LARGE SCALE GENOMIC DNA]</scope>
    <source>
        <strain evidence="1 2">E30</strain>
    </source>
</reference>
<organism evidence="1 2">
    <name type="scientific">Leptospira kobayashii</name>
    <dbReference type="NCBI Taxonomy" id="1917830"/>
    <lineage>
        <taxon>Bacteria</taxon>
        <taxon>Pseudomonadati</taxon>
        <taxon>Spirochaetota</taxon>
        <taxon>Spirochaetia</taxon>
        <taxon>Leptospirales</taxon>
        <taxon>Leptospiraceae</taxon>
        <taxon>Leptospira</taxon>
    </lineage>
</organism>
<sequence length="144" mass="17040">MNGYEVVLINGKKTNNLGTIQEFYEGNLITFTDKERTLIDIIVRPDYSGGIHEIIKAFQMASDEISINKLNAYYMNLKYIYPYHQALGFLLEMTGKFSENKLKTFREHGIKFDFYLGYKLKDPSYNTKWKLFYPKEVESYLERN</sequence>
<dbReference type="Proteomes" id="UP000245263">
    <property type="component" value="Chromosome 1"/>
</dbReference>
<dbReference type="RefSeq" id="WP_109022033.1">
    <property type="nucleotide sequence ID" value="NZ_AP025028.1"/>
</dbReference>